<dbReference type="AlphaFoldDB" id="A0A2D4LMX9"/>
<dbReference type="EMBL" id="IACM01029459">
    <property type="protein sequence ID" value="LAB22372.1"/>
    <property type="molecule type" value="Transcribed_RNA"/>
</dbReference>
<name>A0A2D4LMX9_9SAUR</name>
<protein>
    <submittedName>
        <fullName evidence="1">Uncharacterized protein</fullName>
    </submittedName>
</protein>
<evidence type="ECO:0000313" key="1">
    <source>
        <dbReference type="EMBL" id="LAB22372.1"/>
    </source>
</evidence>
<sequence length="144" mass="16157">MVIGDIIWNNIIKIVNEQHKIIKDMTSTNTTVKTGRKQISTAAIPSPTPATQRTIEGMLAQEKTSASMSNQLVQATLMAIQGTMLVVQETMSKNHTESREDRETMKTELKNEIGEMKMEIKNLDGKIGQIQESIKINEEKNQNN</sequence>
<reference evidence="1" key="1">
    <citation type="submission" date="2017-07" db="EMBL/GenBank/DDBJ databases">
        <authorList>
            <person name="Mikheyev A."/>
            <person name="Grau M."/>
        </authorList>
    </citation>
    <scope>NUCLEOTIDE SEQUENCE</scope>
    <source>
        <tissue evidence="1">Venom_gland</tissue>
    </source>
</reference>
<organism evidence="1">
    <name type="scientific">Micrurus spixii</name>
    <name type="common">Amazon coral snake</name>
    <dbReference type="NCBI Taxonomy" id="129469"/>
    <lineage>
        <taxon>Eukaryota</taxon>
        <taxon>Metazoa</taxon>
        <taxon>Chordata</taxon>
        <taxon>Craniata</taxon>
        <taxon>Vertebrata</taxon>
        <taxon>Euteleostomi</taxon>
        <taxon>Lepidosauria</taxon>
        <taxon>Squamata</taxon>
        <taxon>Bifurcata</taxon>
        <taxon>Unidentata</taxon>
        <taxon>Episquamata</taxon>
        <taxon>Toxicofera</taxon>
        <taxon>Serpentes</taxon>
        <taxon>Colubroidea</taxon>
        <taxon>Elapidae</taxon>
        <taxon>Elapinae</taxon>
        <taxon>Micrurus</taxon>
    </lineage>
</organism>
<proteinExistence type="predicted"/>
<accession>A0A2D4LMX9</accession>
<reference evidence="1" key="2">
    <citation type="submission" date="2017-11" db="EMBL/GenBank/DDBJ databases">
        <title>Coralsnake Venomics: Analyses of Venom Gland Transcriptomes and Proteomes of Six Brazilian Taxa.</title>
        <authorList>
            <person name="Aird S.D."/>
            <person name="Jorge da Silva N."/>
            <person name="Qiu L."/>
            <person name="Villar-Briones A."/>
            <person name="Aparecida-Saddi V."/>
            <person name="Campos-Telles M.P."/>
            <person name="Grau M."/>
            <person name="Mikheyev A.S."/>
        </authorList>
    </citation>
    <scope>NUCLEOTIDE SEQUENCE</scope>
    <source>
        <tissue evidence="1">Venom_gland</tissue>
    </source>
</reference>